<gene>
    <name evidence="5" type="ORF">Pla8534_33260</name>
</gene>
<dbReference type="AlphaFoldDB" id="A0A518DUJ4"/>
<dbReference type="PANTHER" id="PTHR43343">
    <property type="entry name" value="PEPTIDASE S12"/>
    <property type="match status" value="1"/>
</dbReference>
<dbReference type="GO" id="GO:0008233">
    <property type="term" value="F:peptidase activity"/>
    <property type="evidence" value="ECO:0007669"/>
    <property type="project" value="UniProtKB-KW"/>
</dbReference>
<feature type="domain" description="PDZ" evidence="4">
    <location>
        <begin position="217"/>
        <end position="275"/>
    </location>
</feature>
<dbReference type="PANTHER" id="PTHR43343:SF3">
    <property type="entry name" value="PROTEASE DO-LIKE 8, CHLOROPLASTIC"/>
    <property type="match status" value="1"/>
</dbReference>
<dbReference type="InterPro" id="IPR051201">
    <property type="entry name" value="Chloro_Bact_Ser_Proteases"/>
</dbReference>
<keyword evidence="3" id="KW-0732">Signal</keyword>
<protein>
    <submittedName>
        <fullName evidence="5">Serine endoprotease</fullName>
    </submittedName>
</protein>
<dbReference type="Gene3D" id="2.30.42.10">
    <property type="match status" value="2"/>
</dbReference>
<evidence type="ECO:0000256" key="3">
    <source>
        <dbReference type="SAM" id="SignalP"/>
    </source>
</evidence>
<organism evidence="5 6">
    <name type="scientific">Lignipirellula cremea</name>
    <dbReference type="NCBI Taxonomy" id="2528010"/>
    <lineage>
        <taxon>Bacteria</taxon>
        <taxon>Pseudomonadati</taxon>
        <taxon>Planctomycetota</taxon>
        <taxon>Planctomycetia</taxon>
        <taxon>Pirellulales</taxon>
        <taxon>Pirellulaceae</taxon>
        <taxon>Lignipirellula</taxon>
    </lineage>
</organism>
<sequence precursor="true">MNVRNLLPCCSAILLALSAVASAQPAAAPPAVFVPALGIQVLERGDQVQVVRVDKNGPTADQLETGDLLVKCNDVSIRSIAQLRVSLADLKDGARTIVEVARQDRVMPLAIVIGPRPAVVDPDAQIPPSTVDNLPPAGLPAVGPAPAVVPGPPADVAPAGLPARPAPPAEPLAAIDAVQLGVDATLPPVPAEPRSVRQTLEPTNVFCMAVRDYLPGGVLVLDVMPGSPADKAGVRSGDILVGLGQTRIATAAQLNAAIHGFERGDTATLRVVRNGRAGDITVAMEPCEYSATPVTNLDDALRQLEMMKSQIDHLQRSVDVLEYSLRRARVE</sequence>
<evidence type="ECO:0000259" key="4">
    <source>
        <dbReference type="PROSITE" id="PS50106"/>
    </source>
</evidence>
<dbReference type="KEGG" id="lcre:Pla8534_33260"/>
<keyword evidence="6" id="KW-1185">Reference proteome</keyword>
<dbReference type="GO" id="GO:0006508">
    <property type="term" value="P:proteolysis"/>
    <property type="evidence" value="ECO:0007669"/>
    <property type="project" value="UniProtKB-KW"/>
</dbReference>
<accession>A0A518DUJ4</accession>
<dbReference type="SMART" id="SM00228">
    <property type="entry name" value="PDZ"/>
    <property type="match status" value="2"/>
</dbReference>
<dbReference type="Pfam" id="PF13180">
    <property type="entry name" value="PDZ_2"/>
    <property type="match status" value="2"/>
</dbReference>
<evidence type="ECO:0000256" key="1">
    <source>
        <dbReference type="ARBA" id="ARBA00022670"/>
    </source>
</evidence>
<proteinExistence type="predicted"/>
<evidence type="ECO:0000313" key="6">
    <source>
        <dbReference type="Proteomes" id="UP000317648"/>
    </source>
</evidence>
<keyword evidence="2" id="KW-0378">Hydrolase</keyword>
<dbReference type="SUPFAM" id="SSF50156">
    <property type="entry name" value="PDZ domain-like"/>
    <property type="match status" value="2"/>
</dbReference>
<dbReference type="PROSITE" id="PS50106">
    <property type="entry name" value="PDZ"/>
    <property type="match status" value="1"/>
</dbReference>
<dbReference type="EMBL" id="CP036433">
    <property type="protein sequence ID" value="QDU95511.1"/>
    <property type="molecule type" value="Genomic_DNA"/>
</dbReference>
<dbReference type="InterPro" id="IPR036034">
    <property type="entry name" value="PDZ_sf"/>
</dbReference>
<dbReference type="Proteomes" id="UP000317648">
    <property type="component" value="Chromosome"/>
</dbReference>
<feature type="signal peptide" evidence="3">
    <location>
        <begin position="1"/>
        <end position="23"/>
    </location>
</feature>
<reference evidence="5 6" key="1">
    <citation type="submission" date="2019-02" db="EMBL/GenBank/DDBJ databases">
        <title>Deep-cultivation of Planctomycetes and their phenomic and genomic characterization uncovers novel biology.</title>
        <authorList>
            <person name="Wiegand S."/>
            <person name="Jogler M."/>
            <person name="Boedeker C."/>
            <person name="Pinto D."/>
            <person name="Vollmers J."/>
            <person name="Rivas-Marin E."/>
            <person name="Kohn T."/>
            <person name="Peeters S.H."/>
            <person name="Heuer A."/>
            <person name="Rast P."/>
            <person name="Oberbeckmann S."/>
            <person name="Bunk B."/>
            <person name="Jeske O."/>
            <person name="Meyerdierks A."/>
            <person name="Storesund J.E."/>
            <person name="Kallscheuer N."/>
            <person name="Luecker S."/>
            <person name="Lage O.M."/>
            <person name="Pohl T."/>
            <person name="Merkel B.J."/>
            <person name="Hornburger P."/>
            <person name="Mueller R.-W."/>
            <person name="Bruemmer F."/>
            <person name="Labrenz M."/>
            <person name="Spormann A.M."/>
            <person name="Op den Camp H."/>
            <person name="Overmann J."/>
            <person name="Amann R."/>
            <person name="Jetten M.S.M."/>
            <person name="Mascher T."/>
            <person name="Medema M.H."/>
            <person name="Devos D.P."/>
            <person name="Kaster A.-K."/>
            <person name="Ovreas L."/>
            <person name="Rohde M."/>
            <person name="Galperin M.Y."/>
            <person name="Jogler C."/>
        </authorList>
    </citation>
    <scope>NUCLEOTIDE SEQUENCE [LARGE SCALE GENOMIC DNA]</scope>
    <source>
        <strain evidence="5 6">Pla85_3_4</strain>
    </source>
</reference>
<keyword evidence="1 5" id="KW-0645">Protease</keyword>
<feature type="chain" id="PRO_5022223781" evidence="3">
    <location>
        <begin position="24"/>
        <end position="331"/>
    </location>
</feature>
<evidence type="ECO:0000313" key="5">
    <source>
        <dbReference type="EMBL" id="QDU95511.1"/>
    </source>
</evidence>
<dbReference type="InterPro" id="IPR001478">
    <property type="entry name" value="PDZ"/>
</dbReference>
<name>A0A518DUJ4_9BACT</name>
<evidence type="ECO:0000256" key="2">
    <source>
        <dbReference type="ARBA" id="ARBA00022801"/>
    </source>
</evidence>